<evidence type="ECO:0000256" key="1">
    <source>
        <dbReference type="ARBA" id="ARBA00001286"/>
    </source>
</evidence>
<dbReference type="EC" id="2.1.1.63" evidence="8"/>
<dbReference type="Proteomes" id="UP001174908">
    <property type="component" value="Unassembled WGS sequence"/>
</dbReference>
<dbReference type="EMBL" id="JASZYV010000006">
    <property type="protein sequence ID" value="MDM0047151.1"/>
    <property type="molecule type" value="Genomic_DNA"/>
</dbReference>
<dbReference type="CDD" id="cd06445">
    <property type="entry name" value="ATase"/>
    <property type="match status" value="1"/>
</dbReference>
<dbReference type="InterPro" id="IPR014048">
    <property type="entry name" value="MethylDNA_cys_MeTrfase_DNA-bd"/>
</dbReference>
<evidence type="ECO:0000313" key="9">
    <source>
        <dbReference type="Proteomes" id="UP001174908"/>
    </source>
</evidence>
<proteinExistence type="predicted"/>
<keyword evidence="4" id="KW-0227">DNA damage</keyword>
<accession>A0ABT7NGV1</accession>
<feature type="domain" description="Methylated-DNA-[protein]-cysteine S-methyltransferase DNA binding" evidence="7">
    <location>
        <begin position="88"/>
        <end position="169"/>
    </location>
</feature>
<gene>
    <name evidence="8" type="ORF">QTH91_21850</name>
</gene>
<evidence type="ECO:0000259" key="7">
    <source>
        <dbReference type="Pfam" id="PF01035"/>
    </source>
</evidence>
<dbReference type="PANTHER" id="PTHR10815">
    <property type="entry name" value="METHYLATED-DNA--PROTEIN-CYSTEINE METHYLTRANSFERASE"/>
    <property type="match status" value="1"/>
</dbReference>
<keyword evidence="3 8" id="KW-0808">Transferase</keyword>
<protein>
    <submittedName>
        <fullName evidence="8">Methylated-DNA--[protein]-cysteine S-methyltransferase</fullName>
        <ecNumber evidence="8">2.1.1.63</ecNumber>
    </submittedName>
</protein>
<dbReference type="PROSITE" id="PS00374">
    <property type="entry name" value="MGMT"/>
    <property type="match status" value="1"/>
</dbReference>
<comment type="caution">
    <text evidence="8">The sequence shown here is derived from an EMBL/GenBank/DDBJ whole genome shotgun (WGS) entry which is preliminary data.</text>
</comment>
<dbReference type="InterPro" id="IPR036631">
    <property type="entry name" value="MGMT_N_sf"/>
</dbReference>
<keyword evidence="9" id="KW-1185">Reference proteome</keyword>
<keyword evidence="5" id="KW-0234">DNA repair</keyword>
<dbReference type="Pfam" id="PF01035">
    <property type="entry name" value="DNA_binding_1"/>
    <property type="match status" value="1"/>
</dbReference>
<comment type="catalytic activity">
    <reaction evidence="6">
        <text>a 6-O-methyl-2'-deoxyguanosine in DNA + L-cysteinyl-[protein] = S-methyl-L-cysteinyl-[protein] + a 2'-deoxyguanosine in DNA</text>
        <dbReference type="Rhea" id="RHEA:24000"/>
        <dbReference type="Rhea" id="RHEA-COMP:10131"/>
        <dbReference type="Rhea" id="RHEA-COMP:10132"/>
        <dbReference type="Rhea" id="RHEA-COMP:11367"/>
        <dbReference type="Rhea" id="RHEA-COMP:11368"/>
        <dbReference type="ChEBI" id="CHEBI:29950"/>
        <dbReference type="ChEBI" id="CHEBI:82612"/>
        <dbReference type="ChEBI" id="CHEBI:85445"/>
        <dbReference type="ChEBI" id="CHEBI:85448"/>
        <dbReference type="EC" id="2.1.1.63"/>
    </reaction>
</comment>
<dbReference type="NCBIfam" id="TIGR00589">
    <property type="entry name" value="ogt"/>
    <property type="match status" value="1"/>
</dbReference>
<evidence type="ECO:0000256" key="6">
    <source>
        <dbReference type="ARBA" id="ARBA00049348"/>
    </source>
</evidence>
<evidence type="ECO:0000256" key="3">
    <source>
        <dbReference type="ARBA" id="ARBA00022679"/>
    </source>
</evidence>
<sequence length="190" mass="20174">MNSEGFALFETRYGACGIAWGERGIVGVQLPEADEAATRARMHKRFSSLKEGAPPPDVRAAMARITHFLGGAIDDLGDLDLDWHGVNDFQRRVYELARRIPLGETRTYGQIAGELGDKNLARAVGQALGQNPFAPVVPCHRVLAAGGKTGGFSAHGGTKIKMRMLAVEGAEAAALSGTGSLFSAQAMRQP</sequence>
<reference evidence="8" key="1">
    <citation type="submission" date="2023-06" db="EMBL/GenBank/DDBJ databases">
        <authorList>
            <person name="Jiang Y."/>
            <person name="Liu Q."/>
        </authorList>
    </citation>
    <scope>NUCLEOTIDE SEQUENCE</scope>
    <source>
        <strain evidence="8">CGMCC 1.12089</strain>
    </source>
</reference>
<dbReference type="Gene3D" id="1.10.10.10">
    <property type="entry name" value="Winged helix-like DNA-binding domain superfamily/Winged helix DNA-binding domain"/>
    <property type="match status" value="1"/>
</dbReference>
<keyword evidence="2 8" id="KW-0489">Methyltransferase</keyword>
<evidence type="ECO:0000313" key="8">
    <source>
        <dbReference type="EMBL" id="MDM0047151.1"/>
    </source>
</evidence>
<evidence type="ECO:0000256" key="2">
    <source>
        <dbReference type="ARBA" id="ARBA00022603"/>
    </source>
</evidence>
<dbReference type="Gene3D" id="3.30.160.70">
    <property type="entry name" value="Methylated DNA-protein cysteine methyltransferase domain"/>
    <property type="match status" value="1"/>
</dbReference>
<dbReference type="InterPro" id="IPR036388">
    <property type="entry name" value="WH-like_DNA-bd_sf"/>
</dbReference>
<organism evidence="8 9">
    <name type="scientific">Variovorax dokdonensis</name>
    <dbReference type="NCBI Taxonomy" id="344883"/>
    <lineage>
        <taxon>Bacteria</taxon>
        <taxon>Pseudomonadati</taxon>
        <taxon>Pseudomonadota</taxon>
        <taxon>Betaproteobacteria</taxon>
        <taxon>Burkholderiales</taxon>
        <taxon>Comamonadaceae</taxon>
        <taxon>Variovorax</taxon>
    </lineage>
</organism>
<dbReference type="SUPFAM" id="SSF46767">
    <property type="entry name" value="Methylated DNA-protein cysteine methyltransferase, C-terminal domain"/>
    <property type="match status" value="1"/>
</dbReference>
<dbReference type="GO" id="GO:0032259">
    <property type="term" value="P:methylation"/>
    <property type="evidence" value="ECO:0007669"/>
    <property type="project" value="UniProtKB-KW"/>
</dbReference>
<comment type="catalytic activity">
    <reaction evidence="1">
        <text>a 4-O-methyl-thymidine in DNA + L-cysteinyl-[protein] = a thymidine in DNA + S-methyl-L-cysteinyl-[protein]</text>
        <dbReference type="Rhea" id="RHEA:53428"/>
        <dbReference type="Rhea" id="RHEA-COMP:10131"/>
        <dbReference type="Rhea" id="RHEA-COMP:10132"/>
        <dbReference type="Rhea" id="RHEA-COMP:13555"/>
        <dbReference type="Rhea" id="RHEA-COMP:13556"/>
        <dbReference type="ChEBI" id="CHEBI:29950"/>
        <dbReference type="ChEBI" id="CHEBI:82612"/>
        <dbReference type="ChEBI" id="CHEBI:137386"/>
        <dbReference type="ChEBI" id="CHEBI:137387"/>
        <dbReference type="EC" id="2.1.1.63"/>
    </reaction>
</comment>
<evidence type="ECO:0000256" key="5">
    <source>
        <dbReference type="ARBA" id="ARBA00023204"/>
    </source>
</evidence>
<dbReference type="SUPFAM" id="SSF53155">
    <property type="entry name" value="Methylated DNA-protein cysteine methyltransferase domain"/>
    <property type="match status" value="1"/>
</dbReference>
<evidence type="ECO:0000256" key="4">
    <source>
        <dbReference type="ARBA" id="ARBA00022763"/>
    </source>
</evidence>
<dbReference type="PANTHER" id="PTHR10815:SF5">
    <property type="entry name" value="METHYLATED-DNA--PROTEIN-CYSTEINE METHYLTRANSFERASE"/>
    <property type="match status" value="1"/>
</dbReference>
<dbReference type="InterPro" id="IPR001497">
    <property type="entry name" value="MethylDNA_cys_MeTrfase_AS"/>
</dbReference>
<name>A0ABT7NGV1_9BURK</name>
<dbReference type="RefSeq" id="WP_286662268.1">
    <property type="nucleotide sequence ID" value="NZ_JASZYV010000006.1"/>
</dbReference>
<dbReference type="GO" id="GO:0003908">
    <property type="term" value="F:methylated-DNA-[protein]-cysteine S-methyltransferase activity"/>
    <property type="evidence" value="ECO:0007669"/>
    <property type="project" value="UniProtKB-EC"/>
</dbReference>
<dbReference type="InterPro" id="IPR036217">
    <property type="entry name" value="MethylDNA_cys_MeTrfase_DNAb"/>
</dbReference>